<comment type="subcellular location">
    <subcellularLocation>
        <location evidence="1">Membrane</location>
        <topology evidence="1">Multi-pass membrane protein</topology>
    </subcellularLocation>
</comment>
<evidence type="ECO:0000256" key="3">
    <source>
        <dbReference type="ARBA" id="ARBA00022448"/>
    </source>
</evidence>
<sequence>MPSSSTGRSYGRLIHRHWAWRWDKLFCGRYNICFFDLRLSILQPLTFKGGTTASETCEERDIKHSVEETTSEKSEHPPNDQTQKADKKNQLGVCRRLTQYLLEHGVETHGITPTTEEQRTDTRIYQLFWLWFSTNFNILAFSTGTVGPTVFGLGLRSSIVMIIVVDVVTFIIPAYFAVFGPQLGARGMVQCRFSWGYYGSIIPSLLNAISYQGFLILNVIVGGQALAAVSNKIDVTVGIVIVSFISFVVTFCGYRVIHQFETFAWVPSAVAFPILLGLARKHLDPSTFPATPTPSVASILSFISLMGSANVSWCTITPDYGIFHDKTASKLKVFTYSYLGFLLPSLAWHLLGAAIAIAAPGVPSWSAGFDESTNIGGLLAAVIAPAGGFGVFLLVFTALGTVCACAPSMYTIGLSLMAASSLFAKIPRYVYTVISVAILIPLAILGAKRFYNTLVNVLGGIGYWSTSFASIVLAEHIIFRRSFSPRAYPMQNWDKAKYLPLGIPAIVSIICSFGVVILCMQQPFYTGPIAKAGTGEIGGAVSLLVSFVVYVPLRAIERSIWPARS</sequence>
<feature type="transmembrane region" description="Helical" evidence="8">
    <location>
        <begin position="237"/>
        <end position="257"/>
    </location>
</feature>
<dbReference type="EMBL" id="MU157861">
    <property type="protein sequence ID" value="KAF9527465.1"/>
    <property type="molecule type" value="Genomic_DNA"/>
</dbReference>
<dbReference type="PANTHER" id="PTHR31806">
    <property type="entry name" value="PURINE-CYTOSINE PERMEASE FCY2-RELATED"/>
    <property type="match status" value="1"/>
</dbReference>
<dbReference type="Gene3D" id="1.10.4160.10">
    <property type="entry name" value="Hydantoin permease"/>
    <property type="match status" value="1"/>
</dbReference>
<evidence type="ECO:0000256" key="6">
    <source>
        <dbReference type="ARBA" id="ARBA00023136"/>
    </source>
</evidence>
<feature type="region of interest" description="Disordered" evidence="7">
    <location>
        <begin position="64"/>
        <end position="87"/>
    </location>
</feature>
<dbReference type="InterPro" id="IPR026030">
    <property type="entry name" value="Pur-cyt_permease_Fcy2/21/22"/>
</dbReference>
<feature type="transmembrane region" description="Helical" evidence="8">
    <location>
        <begin position="537"/>
        <end position="556"/>
    </location>
</feature>
<feature type="transmembrane region" description="Helical" evidence="8">
    <location>
        <begin position="457"/>
        <end position="478"/>
    </location>
</feature>
<evidence type="ECO:0000256" key="5">
    <source>
        <dbReference type="ARBA" id="ARBA00022989"/>
    </source>
</evidence>
<feature type="transmembrane region" description="Helical" evidence="8">
    <location>
        <begin position="159"/>
        <end position="183"/>
    </location>
</feature>
<feature type="transmembrane region" description="Helical" evidence="8">
    <location>
        <begin position="127"/>
        <end position="147"/>
    </location>
</feature>
<feature type="transmembrane region" description="Helical" evidence="8">
    <location>
        <begin position="295"/>
        <end position="316"/>
    </location>
</feature>
<keyword evidence="4 8" id="KW-0812">Transmembrane</keyword>
<feature type="transmembrane region" description="Helical" evidence="8">
    <location>
        <begin position="498"/>
        <end position="517"/>
    </location>
</feature>
<evidence type="ECO:0000313" key="10">
    <source>
        <dbReference type="Proteomes" id="UP000807306"/>
    </source>
</evidence>
<reference evidence="9" key="1">
    <citation type="submission" date="2020-11" db="EMBL/GenBank/DDBJ databases">
        <authorList>
            <consortium name="DOE Joint Genome Institute"/>
            <person name="Ahrendt S."/>
            <person name="Riley R."/>
            <person name="Andreopoulos W."/>
            <person name="Labutti K."/>
            <person name="Pangilinan J."/>
            <person name="Ruiz-Duenas F.J."/>
            <person name="Barrasa J.M."/>
            <person name="Sanchez-Garcia M."/>
            <person name="Camarero S."/>
            <person name="Miyauchi S."/>
            <person name="Serrano A."/>
            <person name="Linde D."/>
            <person name="Babiker R."/>
            <person name="Drula E."/>
            <person name="Ayuso-Fernandez I."/>
            <person name="Pacheco R."/>
            <person name="Padilla G."/>
            <person name="Ferreira P."/>
            <person name="Barriuso J."/>
            <person name="Kellner H."/>
            <person name="Castanera R."/>
            <person name="Alfaro M."/>
            <person name="Ramirez L."/>
            <person name="Pisabarro A.G."/>
            <person name="Kuo A."/>
            <person name="Tritt A."/>
            <person name="Lipzen A."/>
            <person name="He G."/>
            <person name="Yan M."/>
            <person name="Ng V."/>
            <person name="Cullen D."/>
            <person name="Martin F."/>
            <person name="Rosso M.-N."/>
            <person name="Henrissat B."/>
            <person name="Hibbett D."/>
            <person name="Martinez A.T."/>
            <person name="Grigoriev I.V."/>
        </authorList>
    </citation>
    <scope>NUCLEOTIDE SEQUENCE</scope>
    <source>
        <strain evidence="9">CBS 506.95</strain>
    </source>
</reference>
<keyword evidence="3" id="KW-0813">Transport</keyword>
<dbReference type="OrthoDB" id="2116389at2759"/>
<evidence type="ECO:0000313" key="9">
    <source>
        <dbReference type="EMBL" id="KAF9527465.1"/>
    </source>
</evidence>
<dbReference type="InterPro" id="IPR001248">
    <property type="entry name" value="Pur-cyt_permease"/>
</dbReference>
<accession>A0A9P6JPC6</accession>
<comment type="similarity">
    <text evidence="2">Belongs to the purine-cytosine permease (2.A.39) family.</text>
</comment>
<dbReference type="Pfam" id="PF02133">
    <property type="entry name" value="Transp_cyt_pur"/>
    <property type="match status" value="1"/>
</dbReference>
<feature type="transmembrane region" description="Helical" evidence="8">
    <location>
        <begin position="378"/>
        <end position="408"/>
    </location>
</feature>
<comment type="caution">
    <text evidence="9">The sequence shown here is derived from an EMBL/GenBank/DDBJ whole genome shotgun (WGS) entry which is preliminary data.</text>
</comment>
<dbReference type="PIRSF" id="PIRSF002744">
    <property type="entry name" value="Pur-cyt_permease"/>
    <property type="match status" value="1"/>
</dbReference>
<feature type="transmembrane region" description="Helical" evidence="8">
    <location>
        <begin position="336"/>
        <end position="358"/>
    </location>
</feature>
<evidence type="ECO:0000256" key="4">
    <source>
        <dbReference type="ARBA" id="ARBA00022692"/>
    </source>
</evidence>
<feature type="transmembrane region" description="Helical" evidence="8">
    <location>
        <begin position="429"/>
        <end position="451"/>
    </location>
</feature>
<gene>
    <name evidence="9" type="ORF">CPB83DRAFT_793271</name>
</gene>
<evidence type="ECO:0000256" key="7">
    <source>
        <dbReference type="SAM" id="MobiDB-lite"/>
    </source>
</evidence>
<dbReference type="AlphaFoldDB" id="A0A9P6JPC6"/>
<evidence type="ECO:0000256" key="8">
    <source>
        <dbReference type="SAM" id="Phobius"/>
    </source>
</evidence>
<dbReference type="GO" id="GO:0022857">
    <property type="term" value="F:transmembrane transporter activity"/>
    <property type="evidence" value="ECO:0007669"/>
    <property type="project" value="InterPro"/>
</dbReference>
<name>A0A9P6JPC6_9AGAR</name>
<feature type="transmembrane region" description="Helical" evidence="8">
    <location>
        <begin position="264"/>
        <end position="283"/>
    </location>
</feature>
<organism evidence="9 10">
    <name type="scientific">Crepidotus variabilis</name>
    <dbReference type="NCBI Taxonomy" id="179855"/>
    <lineage>
        <taxon>Eukaryota</taxon>
        <taxon>Fungi</taxon>
        <taxon>Dikarya</taxon>
        <taxon>Basidiomycota</taxon>
        <taxon>Agaricomycotina</taxon>
        <taxon>Agaricomycetes</taxon>
        <taxon>Agaricomycetidae</taxon>
        <taxon>Agaricales</taxon>
        <taxon>Agaricineae</taxon>
        <taxon>Crepidotaceae</taxon>
        <taxon>Crepidotus</taxon>
    </lineage>
</organism>
<evidence type="ECO:0000256" key="1">
    <source>
        <dbReference type="ARBA" id="ARBA00004141"/>
    </source>
</evidence>
<dbReference type="GO" id="GO:0005886">
    <property type="term" value="C:plasma membrane"/>
    <property type="evidence" value="ECO:0007669"/>
    <property type="project" value="TreeGrafter"/>
</dbReference>
<dbReference type="Proteomes" id="UP000807306">
    <property type="component" value="Unassembled WGS sequence"/>
</dbReference>
<dbReference type="PANTHER" id="PTHR31806:SF5">
    <property type="entry name" value="PURINE-CYTOSINE PERMEASE FCY21"/>
    <property type="match status" value="1"/>
</dbReference>
<keyword evidence="5 8" id="KW-1133">Transmembrane helix</keyword>
<protein>
    <submittedName>
        <fullName evidence="9">Permease for cytosine/purines, uracil, thiamine, allantoin-domain-containing protein</fullName>
    </submittedName>
</protein>
<feature type="transmembrane region" description="Helical" evidence="8">
    <location>
        <begin position="195"/>
        <end position="217"/>
    </location>
</feature>
<keyword evidence="6 8" id="KW-0472">Membrane</keyword>
<keyword evidence="10" id="KW-1185">Reference proteome</keyword>
<proteinExistence type="inferred from homology"/>
<evidence type="ECO:0000256" key="2">
    <source>
        <dbReference type="ARBA" id="ARBA00008974"/>
    </source>
</evidence>